<feature type="signal peptide" evidence="1">
    <location>
        <begin position="1"/>
        <end position="19"/>
    </location>
</feature>
<keyword evidence="3" id="KW-1185">Reference proteome</keyword>
<dbReference type="EnsemblMetazoa" id="ADIR014771-RA">
    <property type="protein sequence ID" value="ADIR014771-PA"/>
    <property type="gene ID" value="ADIR014771"/>
</dbReference>
<protein>
    <submittedName>
        <fullName evidence="2">Uncharacterized protein</fullName>
    </submittedName>
</protein>
<organism evidence="2 3">
    <name type="scientific">Anopheles dirus</name>
    <dbReference type="NCBI Taxonomy" id="7168"/>
    <lineage>
        <taxon>Eukaryota</taxon>
        <taxon>Metazoa</taxon>
        <taxon>Ecdysozoa</taxon>
        <taxon>Arthropoda</taxon>
        <taxon>Hexapoda</taxon>
        <taxon>Insecta</taxon>
        <taxon>Pterygota</taxon>
        <taxon>Neoptera</taxon>
        <taxon>Endopterygota</taxon>
        <taxon>Diptera</taxon>
        <taxon>Nematocera</taxon>
        <taxon>Culicoidea</taxon>
        <taxon>Culicidae</taxon>
        <taxon>Anophelinae</taxon>
        <taxon>Anopheles</taxon>
    </lineage>
</organism>
<sequence>MLWSAETVLCTFCFLLCGGLEKNSRYKNKNRTIVRARPYECL</sequence>
<accession>A0A182NY66</accession>
<keyword evidence="1" id="KW-0732">Signal</keyword>
<evidence type="ECO:0000256" key="1">
    <source>
        <dbReference type="SAM" id="SignalP"/>
    </source>
</evidence>
<evidence type="ECO:0000313" key="2">
    <source>
        <dbReference type="EnsemblMetazoa" id="ADIR014771-PA"/>
    </source>
</evidence>
<dbReference type="AlphaFoldDB" id="A0A182NY66"/>
<evidence type="ECO:0000313" key="3">
    <source>
        <dbReference type="Proteomes" id="UP000075884"/>
    </source>
</evidence>
<name>A0A182NY66_9DIPT</name>
<reference evidence="3" key="1">
    <citation type="submission" date="2013-03" db="EMBL/GenBank/DDBJ databases">
        <title>The Genome Sequence of Anopheles dirus WRAIR2.</title>
        <authorList>
            <consortium name="The Broad Institute Genomics Platform"/>
            <person name="Neafsey D.E."/>
            <person name="Walton C."/>
            <person name="Walker B."/>
            <person name="Young S.K."/>
            <person name="Zeng Q."/>
            <person name="Gargeya S."/>
            <person name="Fitzgerald M."/>
            <person name="Haas B."/>
            <person name="Abouelleil A."/>
            <person name="Allen A.W."/>
            <person name="Alvarado L."/>
            <person name="Arachchi H.M."/>
            <person name="Berlin A.M."/>
            <person name="Chapman S.B."/>
            <person name="Gainer-Dewar J."/>
            <person name="Goldberg J."/>
            <person name="Griggs A."/>
            <person name="Gujja S."/>
            <person name="Hansen M."/>
            <person name="Howarth C."/>
            <person name="Imamovic A."/>
            <person name="Ireland A."/>
            <person name="Larimer J."/>
            <person name="McCowan C."/>
            <person name="Murphy C."/>
            <person name="Pearson M."/>
            <person name="Poon T.W."/>
            <person name="Priest M."/>
            <person name="Roberts A."/>
            <person name="Saif S."/>
            <person name="Shea T."/>
            <person name="Sisk P."/>
            <person name="Sykes S."/>
            <person name="Wortman J."/>
            <person name="Nusbaum C."/>
            <person name="Birren B."/>
        </authorList>
    </citation>
    <scope>NUCLEOTIDE SEQUENCE [LARGE SCALE GENOMIC DNA]</scope>
    <source>
        <strain evidence="3">WRAIR2</strain>
    </source>
</reference>
<reference evidence="2" key="2">
    <citation type="submission" date="2020-05" db="UniProtKB">
        <authorList>
            <consortium name="EnsemblMetazoa"/>
        </authorList>
    </citation>
    <scope>IDENTIFICATION</scope>
    <source>
        <strain evidence="2">WRAIR2</strain>
    </source>
</reference>
<dbReference type="VEuPathDB" id="VectorBase:ADIR014771"/>
<proteinExistence type="predicted"/>
<feature type="chain" id="PRO_5008130684" evidence="1">
    <location>
        <begin position="20"/>
        <end position="42"/>
    </location>
</feature>
<dbReference type="Proteomes" id="UP000075884">
    <property type="component" value="Unassembled WGS sequence"/>
</dbReference>